<sequence length="1082" mass="118289">MLFVDQFEEYATSEPAAARELFDLLIALGSEAGPPAERALRIVVTARSETLDTLVTPRTADVLSDATRFLAPLSSDNLLRAITAPVDAVPGLWFEPGLPERIAADAAEEPGRMPLVEFALTQLWERRSRSMLTHAAYDDLGGVPGALVGYAEDVFRDHVTEAEEPTARRLFAQLTRPDGSGRFSRLPARTADLEPDLRALARRLGPTKLVVHGRAPDGEEIVDLAHEALTRLWPRLQRWLVDSKEFRAWQEQLRGDLRRWREQGNQPGDLLRGGTLAAAVDRLVRQPEDITPAERHYIEASRRHERRGRRRWRIVTAGLTALVLVAATLSFVAWSGQQRIEQQRRTEASGLLAEAANRRVGSQPATSLQLALAAWRTDGTPQASAALLRQYVRGQRLTGSYPAIWPGRFSRMTATPDARTVVIDSVPERSKRAVVTVVTGLLEGRPRPWRLPGVPDPDVRGAISPDGRSYAIGTADGDVRVWDLHKRTGPRVLRTDDESGLKVNGIFLDYSSDSRRLLRMLTSQDERRPGFSAWDARTGRRLSTGPDVKPDQYVSDVAFTADPRTVVLTSDPHEGVPARAELRDLRTGRLVRTVSGVDSAVIRGGGELLLTDEKLVSRVLKADRTARHVANTPDDTSTNPDVTAEYTLSPESSDDGHYAQLTLTALRTGKTYGTRVPLSSSVNAIEYHGVGAMARADGTLTVFVAAGDALITARAVPVALPRLDRGTRATTVRMEPSPDGKRVARVSGKRLEVLPTEGKAVTPPSASGLPDGWYPLWTADSRRLILWSQGPRRFHVVSTDDPRRGIVLDLAAILPGGAAEKVEAVEPLRGSEVAVLTVDGTLVRIDTATGKPLTRPVNVGRMTPQTASNAFASYGQLRARPGHPGQIAVVTRDGLKDGKVQLWDLHARKRLKTLSVGPVEGRNDVERTNPSIDFTRDGERMATENSDNFARVWNVDQGTALDKTLPIGADDDLVGFATRDRLVTQDMSAFVPRFTVWDVDTGGSVAEIPYLSEMLTATVGDGRILTMGDDWFQATDLDPNHAFRRLCATVGRDFTAAERKLLPPGAPRDAPCSGVRGARQSS</sequence>
<keyword evidence="3" id="KW-1133">Transmembrane helix</keyword>
<dbReference type="InterPro" id="IPR011047">
    <property type="entry name" value="Quinoprotein_ADH-like_sf"/>
</dbReference>
<protein>
    <submittedName>
        <fullName evidence="5">LigA protein</fullName>
    </submittedName>
</protein>
<dbReference type="InterPro" id="IPR001680">
    <property type="entry name" value="WD40_rpt"/>
</dbReference>
<evidence type="ECO:0000313" key="5">
    <source>
        <dbReference type="EMBL" id="EFL26700.1"/>
    </source>
</evidence>
<accession>D9W789</accession>
<name>D9W789_9ACTN</name>
<dbReference type="OrthoDB" id="134501at2"/>
<keyword evidence="1" id="KW-0853">WD repeat</keyword>
<proteinExistence type="predicted"/>
<feature type="repeat" description="WD" evidence="1">
    <location>
        <begin position="931"/>
        <end position="963"/>
    </location>
</feature>
<dbReference type="Gene3D" id="2.130.10.10">
    <property type="entry name" value="YVTN repeat-like/Quinoprotein amine dehydrogenase"/>
    <property type="match status" value="2"/>
</dbReference>
<dbReference type="HOGENOM" id="CLU_002352_0_2_11"/>
<dbReference type="InterPro" id="IPR015943">
    <property type="entry name" value="WD40/YVTN_repeat-like_dom_sf"/>
</dbReference>
<organism evidence="5 6">
    <name type="scientific">Streptomyces himastatinicus ATCC 53653</name>
    <dbReference type="NCBI Taxonomy" id="457427"/>
    <lineage>
        <taxon>Bacteria</taxon>
        <taxon>Bacillati</taxon>
        <taxon>Actinomycetota</taxon>
        <taxon>Actinomycetes</taxon>
        <taxon>Kitasatosporales</taxon>
        <taxon>Streptomycetaceae</taxon>
        <taxon>Streptomyces</taxon>
        <taxon>Streptomyces violaceusniger group</taxon>
    </lineage>
</organism>
<keyword evidence="3" id="KW-0812">Transmembrane</keyword>
<feature type="region of interest" description="Disordered" evidence="2">
    <location>
        <begin position="1059"/>
        <end position="1082"/>
    </location>
</feature>
<dbReference type="EMBL" id="GG657754">
    <property type="protein sequence ID" value="EFL26700.1"/>
    <property type="molecule type" value="Genomic_DNA"/>
</dbReference>
<feature type="transmembrane region" description="Helical" evidence="3">
    <location>
        <begin position="312"/>
        <end position="334"/>
    </location>
</feature>
<evidence type="ECO:0000259" key="4">
    <source>
        <dbReference type="Pfam" id="PF20703"/>
    </source>
</evidence>
<feature type="domain" description="Novel STAND NTPase 1" evidence="4">
    <location>
        <begin position="1"/>
        <end position="267"/>
    </location>
</feature>
<gene>
    <name evidence="5" type="ORF">SSOG_06414</name>
</gene>
<evidence type="ECO:0000313" key="6">
    <source>
        <dbReference type="Proteomes" id="UP000003963"/>
    </source>
</evidence>
<evidence type="ECO:0000256" key="3">
    <source>
        <dbReference type="SAM" id="Phobius"/>
    </source>
</evidence>
<dbReference type="Pfam" id="PF20703">
    <property type="entry name" value="nSTAND1"/>
    <property type="match status" value="1"/>
</dbReference>
<feature type="repeat" description="WD" evidence="1">
    <location>
        <begin position="462"/>
        <end position="484"/>
    </location>
</feature>
<dbReference type="InterPro" id="IPR049052">
    <property type="entry name" value="nSTAND1"/>
</dbReference>
<dbReference type="AlphaFoldDB" id="D9W789"/>
<dbReference type="STRING" id="457427.SSOG_06414"/>
<dbReference type="Proteomes" id="UP000003963">
    <property type="component" value="Unassembled WGS sequence"/>
</dbReference>
<dbReference type="SUPFAM" id="SSF50998">
    <property type="entry name" value="Quinoprotein alcohol dehydrogenase-like"/>
    <property type="match status" value="1"/>
</dbReference>
<evidence type="ECO:0000256" key="2">
    <source>
        <dbReference type="SAM" id="MobiDB-lite"/>
    </source>
</evidence>
<evidence type="ECO:0000256" key="1">
    <source>
        <dbReference type="PROSITE-ProRule" id="PRU00221"/>
    </source>
</evidence>
<keyword evidence="3" id="KW-0472">Membrane</keyword>
<reference evidence="5 6" key="1">
    <citation type="submission" date="2009-02" db="EMBL/GenBank/DDBJ databases">
        <title>Annotation of Streptomyces hygroscopicus strain ATCC 53653.</title>
        <authorList>
            <consortium name="The Broad Institute Genome Sequencing Platform"/>
            <consortium name="Broad Institute Microbial Sequencing Center"/>
            <person name="Fischbach M."/>
            <person name="Godfrey P."/>
            <person name="Ward D."/>
            <person name="Young S."/>
            <person name="Zeng Q."/>
            <person name="Koehrsen M."/>
            <person name="Alvarado L."/>
            <person name="Berlin A.M."/>
            <person name="Bochicchio J."/>
            <person name="Borenstein D."/>
            <person name="Chapman S.B."/>
            <person name="Chen Z."/>
            <person name="Engels R."/>
            <person name="Freedman E."/>
            <person name="Gellesch M."/>
            <person name="Goldberg J."/>
            <person name="Griggs A."/>
            <person name="Gujja S."/>
            <person name="Heilman E.R."/>
            <person name="Heiman D.I."/>
            <person name="Hepburn T.A."/>
            <person name="Howarth C."/>
            <person name="Jen D."/>
            <person name="Larson L."/>
            <person name="Lewis B."/>
            <person name="Mehta T."/>
            <person name="Park D."/>
            <person name="Pearson M."/>
            <person name="Richards J."/>
            <person name="Roberts A."/>
            <person name="Saif S."/>
            <person name="Shea T.D."/>
            <person name="Shenoy N."/>
            <person name="Sisk P."/>
            <person name="Stolte C."/>
            <person name="Sykes S.N."/>
            <person name="Thomson T."/>
            <person name="Walk T."/>
            <person name="White J."/>
            <person name="Yandava C."/>
            <person name="Straight P."/>
            <person name="Clardy J."/>
            <person name="Hung D."/>
            <person name="Kolter R."/>
            <person name="Mekalanos J."/>
            <person name="Walker S."/>
            <person name="Walsh C.T."/>
            <person name="Wieland-Brown L.C."/>
            <person name="Haas B."/>
            <person name="Nusbaum C."/>
            <person name="Birren B."/>
        </authorList>
    </citation>
    <scope>NUCLEOTIDE SEQUENCE [LARGE SCALE GENOMIC DNA]</scope>
    <source>
        <strain evidence="5 6">ATCC 53653</strain>
    </source>
</reference>
<keyword evidence="6" id="KW-1185">Reference proteome</keyword>
<dbReference type="PROSITE" id="PS50082">
    <property type="entry name" value="WD_REPEATS_2"/>
    <property type="match status" value="2"/>
</dbReference>